<accession>A0A1C5K8G6</accession>
<dbReference type="RefSeq" id="WP_088996639.1">
    <property type="nucleotide sequence ID" value="NZ_JBFAQF010000001.1"/>
</dbReference>
<name>A0A1C5K8G6_9ACTN</name>
<dbReference type="EMBL" id="LT607750">
    <property type="protein sequence ID" value="SCG79072.1"/>
    <property type="molecule type" value="Genomic_DNA"/>
</dbReference>
<dbReference type="AlphaFoldDB" id="A0A1C5K8G6"/>
<dbReference type="Proteomes" id="UP000198217">
    <property type="component" value="Chromosome I"/>
</dbReference>
<keyword evidence="2" id="KW-1185">Reference proteome</keyword>
<organism evidence="1 2">
    <name type="scientific">Micromonospora echinaurantiaca</name>
    <dbReference type="NCBI Taxonomy" id="47857"/>
    <lineage>
        <taxon>Bacteria</taxon>
        <taxon>Bacillati</taxon>
        <taxon>Actinomycetota</taxon>
        <taxon>Actinomycetes</taxon>
        <taxon>Micromonosporales</taxon>
        <taxon>Micromonosporaceae</taxon>
        <taxon>Micromonospora</taxon>
    </lineage>
</organism>
<reference evidence="1 2" key="1">
    <citation type="submission" date="2016-06" db="EMBL/GenBank/DDBJ databases">
        <authorList>
            <person name="Kjaerup R.B."/>
            <person name="Dalgaard T.S."/>
            <person name="Juul-Madsen H.R."/>
        </authorList>
    </citation>
    <scope>NUCLEOTIDE SEQUENCE [LARGE SCALE GENOMIC DNA]</scope>
    <source>
        <strain evidence="1 2">DSM 43904</strain>
    </source>
</reference>
<sequence length="77" mass="8633">MSLTIGSTIRVPEDSYRFGTGPLTLHVTEILSRGPFEGHVWAEVRGHDVREDGSLAVRARFAFVRVDRVRVVRVVSL</sequence>
<proteinExistence type="predicted"/>
<evidence type="ECO:0000313" key="2">
    <source>
        <dbReference type="Proteomes" id="UP000198217"/>
    </source>
</evidence>
<gene>
    <name evidence="1" type="ORF">GA0070609_5775</name>
</gene>
<evidence type="ECO:0000313" key="1">
    <source>
        <dbReference type="EMBL" id="SCG79072.1"/>
    </source>
</evidence>
<protein>
    <submittedName>
        <fullName evidence="1">Uncharacterized protein</fullName>
    </submittedName>
</protein>